<keyword evidence="2" id="KW-0732">Signal</keyword>
<keyword evidence="5" id="KW-1185">Reference proteome</keyword>
<dbReference type="STRING" id="463301.SAMN04487955_107168"/>
<feature type="region of interest" description="Disordered" evidence="1">
    <location>
        <begin position="23"/>
        <end position="54"/>
    </location>
</feature>
<evidence type="ECO:0000256" key="2">
    <source>
        <dbReference type="SAM" id="SignalP"/>
    </source>
</evidence>
<name>A0A1I7INP7_9GAMM</name>
<dbReference type="Proteomes" id="UP000198693">
    <property type="component" value="Unassembled WGS sequence"/>
</dbReference>
<organism evidence="4 5">
    <name type="scientific">Halomonas korlensis</name>
    <dbReference type="NCBI Taxonomy" id="463301"/>
    <lineage>
        <taxon>Bacteria</taxon>
        <taxon>Pseudomonadati</taxon>
        <taxon>Pseudomonadota</taxon>
        <taxon>Gammaproteobacteria</taxon>
        <taxon>Oceanospirillales</taxon>
        <taxon>Halomonadaceae</taxon>
        <taxon>Halomonas</taxon>
    </lineage>
</organism>
<evidence type="ECO:0000259" key="3">
    <source>
        <dbReference type="Pfam" id="PF05239"/>
    </source>
</evidence>
<dbReference type="SUPFAM" id="SSF50346">
    <property type="entry name" value="PRC-barrel domain"/>
    <property type="match status" value="1"/>
</dbReference>
<feature type="compositionally biased region" description="Polar residues" evidence="1">
    <location>
        <begin position="27"/>
        <end position="47"/>
    </location>
</feature>
<feature type="domain" description="PRC-barrel" evidence="3">
    <location>
        <begin position="64"/>
        <end position="141"/>
    </location>
</feature>
<dbReference type="PANTHER" id="PTHR36505">
    <property type="entry name" value="BLR1072 PROTEIN"/>
    <property type="match status" value="1"/>
</dbReference>
<dbReference type="AlphaFoldDB" id="A0A1I7INP7"/>
<feature type="signal peptide" evidence="2">
    <location>
        <begin position="1"/>
        <end position="21"/>
    </location>
</feature>
<sequence>MPTLASLFISTLVLSTSLWGAAPSAAQDPNQNHDNQHTNAGKESALQQDAPIETDAYLTAKPDNAFYADDLIGNSVMKQRDDEDQEVGPISDLVIDEFGQVVALVVGAGSGGFMGMGVKEVAIPWESIELARKEGEDRYTVYTDVDIDTLKEAPEFDED</sequence>
<proteinExistence type="predicted"/>
<dbReference type="Pfam" id="PF05239">
    <property type="entry name" value="PRC"/>
    <property type="match status" value="1"/>
</dbReference>
<dbReference type="RefSeq" id="WP_175507851.1">
    <property type="nucleotide sequence ID" value="NZ_FPBP01000007.1"/>
</dbReference>
<evidence type="ECO:0000313" key="4">
    <source>
        <dbReference type="EMBL" id="SFU74528.1"/>
    </source>
</evidence>
<gene>
    <name evidence="4" type="ORF">SAMN04487955_107168</name>
</gene>
<dbReference type="PANTHER" id="PTHR36505:SF1">
    <property type="entry name" value="BLR1072 PROTEIN"/>
    <property type="match status" value="1"/>
</dbReference>
<feature type="chain" id="PRO_5011459773" evidence="2">
    <location>
        <begin position="22"/>
        <end position="159"/>
    </location>
</feature>
<dbReference type="EMBL" id="FPBP01000007">
    <property type="protein sequence ID" value="SFU74528.1"/>
    <property type="molecule type" value="Genomic_DNA"/>
</dbReference>
<dbReference type="InterPro" id="IPR011033">
    <property type="entry name" value="PRC_barrel-like_sf"/>
</dbReference>
<accession>A0A1I7INP7</accession>
<dbReference type="Gene3D" id="2.30.30.240">
    <property type="entry name" value="PRC-barrel domain"/>
    <property type="match status" value="1"/>
</dbReference>
<reference evidence="5" key="1">
    <citation type="submission" date="2016-10" db="EMBL/GenBank/DDBJ databases">
        <authorList>
            <person name="Varghese N."/>
            <person name="Submissions S."/>
        </authorList>
    </citation>
    <scope>NUCLEOTIDE SEQUENCE [LARGE SCALE GENOMIC DNA]</scope>
    <source>
        <strain evidence="5">CGMCC 1.6981</strain>
    </source>
</reference>
<dbReference type="InterPro" id="IPR027275">
    <property type="entry name" value="PRC-brl_dom"/>
</dbReference>
<evidence type="ECO:0000313" key="5">
    <source>
        <dbReference type="Proteomes" id="UP000198693"/>
    </source>
</evidence>
<evidence type="ECO:0000256" key="1">
    <source>
        <dbReference type="SAM" id="MobiDB-lite"/>
    </source>
</evidence>
<protein>
    <submittedName>
        <fullName evidence="4">Sporulation protein YlmC, PRC-barrel domain family</fullName>
    </submittedName>
</protein>